<organism evidence="1 2">
    <name type="scientific">Acaryochloris marina (strain MBIC 11017)</name>
    <dbReference type="NCBI Taxonomy" id="329726"/>
    <lineage>
        <taxon>Bacteria</taxon>
        <taxon>Bacillati</taxon>
        <taxon>Cyanobacteriota</taxon>
        <taxon>Cyanophyceae</taxon>
        <taxon>Acaryochloridales</taxon>
        <taxon>Acaryochloridaceae</taxon>
        <taxon>Acaryochloris</taxon>
    </lineage>
</organism>
<reference evidence="1 2" key="1">
    <citation type="journal article" date="2008" name="Proc. Natl. Acad. Sci. U.S.A.">
        <title>Niche adaptation and genome expansion in the chlorophyll d-producing cyanobacterium Acaryochloris marina.</title>
        <authorList>
            <person name="Swingley W.D."/>
            <person name="Chen M."/>
            <person name="Cheung P.C."/>
            <person name="Conrad A.L."/>
            <person name="Dejesa L.C."/>
            <person name="Hao J."/>
            <person name="Honchak B.M."/>
            <person name="Karbach L.E."/>
            <person name="Kurdoglu A."/>
            <person name="Lahiri S."/>
            <person name="Mastrian S.D."/>
            <person name="Miyashita H."/>
            <person name="Page L."/>
            <person name="Ramakrishna P."/>
            <person name="Satoh S."/>
            <person name="Sattley W.M."/>
            <person name="Shimada Y."/>
            <person name="Taylor H.L."/>
            <person name="Tomo T."/>
            <person name="Tsuchiya T."/>
            <person name="Wang Z.T."/>
            <person name="Raymond J."/>
            <person name="Mimuro M."/>
            <person name="Blankenship R.E."/>
            <person name="Touchman J.W."/>
        </authorList>
    </citation>
    <scope>NUCLEOTIDE SEQUENCE [LARGE SCALE GENOMIC DNA]</scope>
    <source>
        <strain evidence="2">MBIC 11017</strain>
    </source>
</reference>
<proteinExistence type="predicted"/>
<dbReference type="HOGENOM" id="CLU_187661_0_0_3"/>
<dbReference type="EMBL" id="CP000828">
    <property type="protein sequence ID" value="ABW27262.1"/>
    <property type="molecule type" value="Genomic_DNA"/>
</dbReference>
<dbReference type="Gene3D" id="2.30.30.400">
    <property type="entry name" value="Rof-like"/>
    <property type="match status" value="1"/>
</dbReference>
<dbReference type="KEGG" id="amr:AM1_2249"/>
<gene>
    <name evidence="1" type="ordered locus">AM1_2249</name>
</gene>
<dbReference type="SUPFAM" id="SSF101744">
    <property type="entry name" value="Rof/RNase P subunit-like"/>
    <property type="match status" value="1"/>
</dbReference>
<keyword evidence="2" id="KW-1185">Reference proteome</keyword>
<dbReference type="Proteomes" id="UP000000268">
    <property type="component" value="Chromosome"/>
</dbReference>
<dbReference type="STRING" id="329726.AM1_2249"/>
<dbReference type="RefSeq" id="WP_012162738.1">
    <property type="nucleotide sequence ID" value="NC_009925.1"/>
</dbReference>
<evidence type="ECO:0000313" key="1">
    <source>
        <dbReference type="EMBL" id="ABW27262.1"/>
    </source>
</evidence>
<sequence>MDACRLVACSFHDELEAWATLRQDCQIIYRDEKGQNQTVNSKIIDVYAANQADFIKLQDGSIIRLDYLISVNDKPIQFANSPFSCS</sequence>
<dbReference type="InterPro" id="IPR038626">
    <property type="entry name" value="Rof-like_sf"/>
</dbReference>
<dbReference type="AlphaFoldDB" id="B0C103"/>
<protein>
    <submittedName>
        <fullName evidence="1">Uncharacterized protein</fullName>
    </submittedName>
</protein>
<name>B0C103_ACAM1</name>
<accession>B0C103</accession>
<dbReference type="OrthoDB" id="5344363at2"/>
<evidence type="ECO:0000313" key="2">
    <source>
        <dbReference type="Proteomes" id="UP000000268"/>
    </source>
</evidence>
<dbReference type="eggNOG" id="ENOG5033AH9">
    <property type="taxonomic scope" value="Bacteria"/>
</dbReference>
<dbReference type="InterPro" id="IPR023534">
    <property type="entry name" value="Rof/RNase_P-like"/>
</dbReference>